<sequence length="398" mass="42275">MKSNTLLTTSISHFINDGSTWYLPITFTFLIEFLGISKLMIGILGGIFFGISALASPLITRLADRTQRYSFMMGIGILVWGVSLIAFGLSIEADSLIAIIGSVALAGFSSAFYHPLGAAMLSLEYKGSAGTALGINGSMGSLGRSLYPTISLVLFDLFYKNIMLSSLVLGVVAIVASLPAFFLKEVKIKEEEEDPKEKNGQSNKGMLRGTMIVVIVLTVIALLRSVFTQGISQFLPTLLVYNYGYSYNVSLGETISIALAAAVVGQPLLGILSDKIGRRTIFGISTAGAVVSMLLFLSFPNLVYLVVFGFFTFSAFPLMLSLVGDFVPRNSAGFANSLVWGLGVTGGGVIGPIVMGIVSQITNLVFASYVVTIVGLLSAVLVLAIPKPPKRSKVPLFG</sequence>
<feature type="transmembrane region" description="Helical" evidence="5">
    <location>
        <begin position="96"/>
        <end position="116"/>
    </location>
</feature>
<dbReference type="InterPro" id="IPR005829">
    <property type="entry name" value="Sugar_transporter_CS"/>
</dbReference>
<dbReference type="Pfam" id="PF07690">
    <property type="entry name" value="MFS_1"/>
    <property type="match status" value="1"/>
</dbReference>
<feature type="transmembrane region" description="Helical" evidence="5">
    <location>
        <begin position="20"/>
        <end position="36"/>
    </location>
</feature>
<evidence type="ECO:0000256" key="1">
    <source>
        <dbReference type="ARBA" id="ARBA00004141"/>
    </source>
</evidence>
<keyword evidence="4 5" id="KW-0472">Membrane</keyword>
<keyword evidence="2 5" id="KW-0812">Transmembrane</keyword>
<evidence type="ECO:0000256" key="2">
    <source>
        <dbReference type="ARBA" id="ARBA00022692"/>
    </source>
</evidence>
<dbReference type="InterPro" id="IPR011701">
    <property type="entry name" value="MFS"/>
</dbReference>
<dbReference type="GO" id="GO:0022857">
    <property type="term" value="F:transmembrane transporter activity"/>
    <property type="evidence" value="ECO:0007669"/>
    <property type="project" value="InterPro"/>
</dbReference>
<dbReference type="AlphaFoldDB" id="A0A031LPG3"/>
<evidence type="ECO:0000313" key="7">
    <source>
        <dbReference type="EMBL" id="EZQ06655.1"/>
    </source>
</evidence>
<dbReference type="GO" id="GO:0005886">
    <property type="term" value="C:plasma membrane"/>
    <property type="evidence" value="ECO:0007669"/>
    <property type="project" value="TreeGrafter"/>
</dbReference>
<dbReference type="PANTHER" id="PTHR43129:SF1">
    <property type="entry name" value="FOSMIDOMYCIN RESISTANCE PROTEIN"/>
    <property type="match status" value="1"/>
</dbReference>
<proteinExistence type="predicted"/>
<feature type="transmembrane region" description="Helical" evidence="5">
    <location>
        <begin position="364"/>
        <end position="385"/>
    </location>
</feature>
<dbReference type="RefSeq" id="WP_048099686.1">
    <property type="nucleotide sequence ID" value="NZ_JFZT01000041.1"/>
</dbReference>
<organism evidence="7 8">
    <name type="scientific">Candidatus Acidianus copahuensis</name>
    <dbReference type="NCBI Taxonomy" id="1160895"/>
    <lineage>
        <taxon>Archaea</taxon>
        <taxon>Thermoproteota</taxon>
        <taxon>Thermoprotei</taxon>
        <taxon>Sulfolobales</taxon>
        <taxon>Sulfolobaceae</taxon>
        <taxon>Acidianus</taxon>
    </lineage>
</organism>
<feature type="transmembrane region" description="Helical" evidence="5">
    <location>
        <begin position="338"/>
        <end position="358"/>
    </location>
</feature>
<accession>A0A031LPG3</accession>
<dbReference type="PANTHER" id="PTHR43129">
    <property type="entry name" value="FOSMIDOMYCIN RESISTANCE PROTEIN"/>
    <property type="match status" value="1"/>
</dbReference>
<reference evidence="7 8" key="1">
    <citation type="submission" date="2014-03" db="EMBL/GenBank/DDBJ databases">
        <title>Draft genome sequence of the novel thermoacidophilic archaea Acidianus copahuensis ALE1 strain, isolated from Copahue volcanic area in Neuquen Argentina.</title>
        <authorList>
            <person name="Urbieta M.S."/>
            <person name="Rascovan N."/>
            <person name="Castro C."/>
            <person name="Revale S."/>
            <person name="Giaveno M.A."/>
            <person name="Vazquez M.P."/>
            <person name="Donati E.R."/>
        </authorList>
    </citation>
    <scope>NUCLEOTIDE SEQUENCE [LARGE SCALE GENOMIC DNA]</scope>
    <source>
        <strain evidence="7 8">ALE1</strain>
    </source>
</reference>
<evidence type="ECO:0000256" key="5">
    <source>
        <dbReference type="SAM" id="Phobius"/>
    </source>
</evidence>
<feature type="transmembrane region" description="Helical" evidence="5">
    <location>
        <begin position="281"/>
        <end position="299"/>
    </location>
</feature>
<feature type="transmembrane region" description="Helical" evidence="5">
    <location>
        <begin position="162"/>
        <end position="184"/>
    </location>
</feature>
<feature type="domain" description="Major facilitator superfamily (MFS) profile" evidence="6">
    <location>
        <begin position="5"/>
        <end position="390"/>
    </location>
</feature>
<dbReference type="OrthoDB" id="29061at2157"/>
<feature type="transmembrane region" description="Helical" evidence="5">
    <location>
        <begin position="205"/>
        <end position="227"/>
    </location>
</feature>
<name>A0A031LPG3_9CREN</name>
<evidence type="ECO:0000256" key="4">
    <source>
        <dbReference type="ARBA" id="ARBA00023136"/>
    </source>
</evidence>
<dbReference type="Gene3D" id="1.20.1250.20">
    <property type="entry name" value="MFS general substrate transporter like domains"/>
    <property type="match status" value="2"/>
</dbReference>
<evidence type="ECO:0000313" key="8">
    <source>
        <dbReference type="Proteomes" id="UP000024332"/>
    </source>
</evidence>
<dbReference type="SUPFAM" id="SSF103473">
    <property type="entry name" value="MFS general substrate transporter"/>
    <property type="match status" value="1"/>
</dbReference>
<dbReference type="PROSITE" id="PS00216">
    <property type="entry name" value="SUGAR_TRANSPORT_1"/>
    <property type="match status" value="1"/>
</dbReference>
<dbReference type="STRING" id="1160895.CM19_07160"/>
<evidence type="ECO:0000259" key="6">
    <source>
        <dbReference type="PROSITE" id="PS50850"/>
    </source>
</evidence>
<keyword evidence="8" id="KW-1185">Reference proteome</keyword>
<keyword evidence="3 5" id="KW-1133">Transmembrane helix</keyword>
<dbReference type="PROSITE" id="PS50850">
    <property type="entry name" value="MFS"/>
    <property type="match status" value="1"/>
</dbReference>
<comment type="subcellular location">
    <subcellularLocation>
        <location evidence="1">Membrane</location>
        <topology evidence="1">Multi-pass membrane protein</topology>
    </subcellularLocation>
</comment>
<protein>
    <submittedName>
        <fullName evidence="7">MFS transporter</fullName>
    </submittedName>
</protein>
<dbReference type="InterPro" id="IPR020846">
    <property type="entry name" value="MFS_dom"/>
</dbReference>
<dbReference type="CDD" id="cd17478">
    <property type="entry name" value="MFS_FsR"/>
    <property type="match status" value="1"/>
</dbReference>
<gene>
    <name evidence="7" type="ORF">CM19_07160</name>
</gene>
<dbReference type="EMBL" id="JFZT01000041">
    <property type="protein sequence ID" value="EZQ06655.1"/>
    <property type="molecule type" value="Genomic_DNA"/>
</dbReference>
<dbReference type="InterPro" id="IPR036259">
    <property type="entry name" value="MFS_trans_sf"/>
</dbReference>
<feature type="transmembrane region" description="Helical" evidence="5">
    <location>
        <begin position="69"/>
        <end position="89"/>
    </location>
</feature>
<feature type="transmembrane region" description="Helical" evidence="5">
    <location>
        <begin position="247"/>
        <end position="269"/>
    </location>
</feature>
<dbReference type="Proteomes" id="UP000024332">
    <property type="component" value="Unassembled WGS sequence"/>
</dbReference>
<feature type="transmembrane region" description="Helical" evidence="5">
    <location>
        <begin position="305"/>
        <end position="326"/>
    </location>
</feature>
<comment type="caution">
    <text evidence="7">The sequence shown here is derived from an EMBL/GenBank/DDBJ whole genome shotgun (WGS) entry which is preliminary data.</text>
</comment>
<evidence type="ECO:0000256" key="3">
    <source>
        <dbReference type="ARBA" id="ARBA00022989"/>
    </source>
</evidence>